<reference evidence="3" key="1">
    <citation type="submission" date="2017-06" db="EMBL/GenBank/DDBJ databases">
        <authorList>
            <person name="Varghese N."/>
            <person name="Submissions S."/>
        </authorList>
    </citation>
    <scope>NUCLEOTIDE SEQUENCE [LARGE SCALE GENOMIC DNA]</scope>
    <source>
        <strain evidence="3">LNB2</strain>
    </source>
</reference>
<dbReference type="AlphaFoldDB" id="A0A239EXK5"/>
<feature type="transmembrane region" description="Helical" evidence="1">
    <location>
        <begin position="61"/>
        <end position="81"/>
    </location>
</feature>
<sequence>MLLFDRLFKTLFWVALILVYTAAILPPAEAPRITSWDKAEHMIAFFTLAALGGLAWRRVPLWRIAVILAGIGAAIEFTQAIPGLNRDPSSADFVADCVAIVVGLALAALLRARLLRA</sequence>
<feature type="transmembrane region" description="Helical" evidence="1">
    <location>
        <begin position="39"/>
        <end position="56"/>
    </location>
</feature>
<protein>
    <submittedName>
        <fullName evidence="2">VanZ like family protein</fullName>
    </submittedName>
</protein>
<feature type="transmembrane region" description="Helical" evidence="1">
    <location>
        <begin position="93"/>
        <end position="112"/>
    </location>
</feature>
<keyword evidence="3" id="KW-1185">Reference proteome</keyword>
<dbReference type="EMBL" id="FZOS01000007">
    <property type="protein sequence ID" value="SNS49161.1"/>
    <property type="molecule type" value="Genomic_DNA"/>
</dbReference>
<evidence type="ECO:0000256" key="1">
    <source>
        <dbReference type="SAM" id="Phobius"/>
    </source>
</evidence>
<keyword evidence="1" id="KW-1133">Transmembrane helix</keyword>
<dbReference type="PANTHER" id="PTHR28008:SF1">
    <property type="entry name" value="DOMAIN PROTEIN, PUTATIVE (AFU_ORTHOLOGUE AFUA_3G10980)-RELATED"/>
    <property type="match status" value="1"/>
</dbReference>
<evidence type="ECO:0000313" key="2">
    <source>
        <dbReference type="EMBL" id="SNS49161.1"/>
    </source>
</evidence>
<evidence type="ECO:0000313" key="3">
    <source>
        <dbReference type="Proteomes" id="UP000198281"/>
    </source>
</evidence>
<dbReference type="OrthoDB" id="7429094at2"/>
<proteinExistence type="predicted"/>
<name>A0A239EXK5_9SPHN</name>
<gene>
    <name evidence="2" type="ORF">SAMN06295912_107151</name>
</gene>
<keyword evidence="1" id="KW-0472">Membrane</keyword>
<organism evidence="2 3">
    <name type="scientific">Edaphosphingomonas laterariae</name>
    <dbReference type="NCBI Taxonomy" id="861865"/>
    <lineage>
        <taxon>Bacteria</taxon>
        <taxon>Pseudomonadati</taxon>
        <taxon>Pseudomonadota</taxon>
        <taxon>Alphaproteobacteria</taxon>
        <taxon>Sphingomonadales</taxon>
        <taxon>Rhizorhabdaceae</taxon>
        <taxon>Edaphosphingomonas</taxon>
    </lineage>
</organism>
<accession>A0A239EXK5</accession>
<dbReference type="Proteomes" id="UP000198281">
    <property type="component" value="Unassembled WGS sequence"/>
</dbReference>
<feature type="transmembrane region" description="Helical" evidence="1">
    <location>
        <begin position="7"/>
        <end position="27"/>
    </location>
</feature>
<dbReference type="PANTHER" id="PTHR28008">
    <property type="entry name" value="DOMAIN PROTEIN, PUTATIVE (AFU_ORTHOLOGUE AFUA_3G10980)-RELATED"/>
    <property type="match status" value="1"/>
</dbReference>
<keyword evidence="1" id="KW-0812">Transmembrane</keyword>